<name>A0ABX7R505_9GAMM</name>
<keyword evidence="4" id="KW-1185">Reference proteome</keyword>
<dbReference type="PIRSF" id="PIRSF016493">
    <property type="entry name" value="Glycyl_aminpptds"/>
    <property type="match status" value="1"/>
</dbReference>
<dbReference type="InterPro" id="IPR040756">
    <property type="entry name" value="Peptidase_M61_N"/>
</dbReference>
<evidence type="ECO:0000259" key="2">
    <source>
        <dbReference type="PROSITE" id="PS50106"/>
    </source>
</evidence>
<dbReference type="InterPro" id="IPR041489">
    <property type="entry name" value="PDZ_6"/>
</dbReference>
<feature type="signal peptide" evidence="1">
    <location>
        <begin position="1"/>
        <end position="21"/>
    </location>
</feature>
<feature type="chain" id="PRO_5046680426" evidence="1">
    <location>
        <begin position="22"/>
        <end position="601"/>
    </location>
</feature>
<dbReference type="Pfam" id="PF17820">
    <property type="entry name" value="PDZ_6"/>
    <property type="match status" value="1"/>
</dbReference>
<dbReference type="SMART" id="SM00228">
    <property type="entry name" value="PDZ"/>
    <property type="match status" value="1"/>
</dbReference>
<feature type="domain" description="PDZ" evidence="2">
    <location>
        <begin position="470"/>
        <end position="522"/>
    </location>
</feature>
<dbReference type="SUPFAM" id="SSF50156">
    <property type="entry name" value="PDZ domain-like"/>
    <property type="match status" value="1"/>
</dbReference>
<organism evidence="3 4">
    <name type="scientific">Shewanella sedimentimangrovi</name>
    <dbReference type="NCBI Taxonomy" id="2814293"/>
    <lineage>
        <taxon>Bacteria</taxon>
        <taxon>Pseudomonadati</taxon>
        <taxon>Pseudomonadota</taxon>
        <taxon>Gammaproteobacteria</taxon>
        <taxon>Alteromonadales</taxon>
        <taxon>Shewanellaceae</taxon>
        <taxon>Shewanella</taxon>
    </lineage>
</organism>
<dbReference type="EMBL" id="CP071502">
    <property type="protein sequence ID" value="QSX38246.1"/>
    <property type="molecule type" value="Genomic_DNA"/>
</dbReference>
<keyword evidence="1" id="KW-0732">Signal</keyword>
<dbReference type="Pfam" id="PF05299">
    <property type="entry name" value="Peptidase_M61"/>
    <property type="match status" value="1"/>
</dbReference>
<dbReference type="InterPro" id="IPR036034">
    <property type="entry name" value="PDZ_sf"/>
</dbReference>
<dbReference type="RefSeq" id="WP_207381357.1">
    <property type="nucleotide sequence ID" value="NZ_CP071502.1"/>
</dbReference>
<reference evidence="3 4" key="1">
    <citation type="submission" date="2021-03" db="EMBL/GenBank/DDBJ databases">
        <title>Novel species identification of genus Shewanella.</title>
        <authorList>
            <person name="Liu G."/>
            <person name="Zhang Q."/>
        </authorList>
    </citation>
    <scope>NUCLEOTIDE SEQUENCE [LARGE SCALE GENOMIC DNA]</scope>
    <source>
        <strain evidence="3 4">FJAT-52962</strain>
    </source>
</reference>
<dbReference type="Pfam" id="PF17899">
    <property type="entry name" value="Peptidase_M61_N"/>
    <property type="match status" value="1"/>
</dbReference>
<dbReference type="Gene3D" id="1.10.390.10">
    <property type="entry name" value="Neutral Protease Domain 2"/>
    <property type="match status" value="1"/>
</dbReference>
<dbReference type="PROSITE" id="PS50106">
    <property type="entry name" value="PDZ"/>
    <property type="match status" value="1"/>
</dbReference>
<accession>A0ABX7R505</accession>
<dbReference type="InterPro" id="IPR027268">
    <property type="entry name" value="Peptidase_M4/M1_CTD_sf"/>
</dbReference>
<dbReference type="Gene3D" id="2.30.42.10">
    <property type="match status" value="1"/>
</dbReference>
<gene>
    <name evidence="3" type="ORF">JYB85_05315</name>
</gene>
<proteinExistence type="predicted"/>
<dbReference type="InterPro" id="IPR024191">
    <property type="entry name" value="Peptidase_M61"/>
</dbReference>
<dbReference type="Proteomes" id="UP000663207">
    <property type="component" value="Chromosome"/>
</dbReference>
<protein>
    <submittedName>
        <fullName evidence="3">M61 family metallopeptidase</fullName>
    </submittedName>
</protein>
<dbReference type="InterPro" id="IPR001478">
    <property type="entry name" value="PDZ"/>
</dbReference>
<dbReference type="InterPro" id="IPR007963">
    <property type="entry name" value="Peptidase_M61_catalytic"/>
</dbReference>
<dbReference type="Gene3D" id="2.60.40.3650">
    <property type="match status" value="1"/>
</dbReference>
<sequence length="601" mass="66936">MKAKLLSFLPLGLLLAGQAHAVISYSIDLSAPEHHLARVEAHFPAVDDKDFKVNLPVWRTGRYQQLPLADGVRLFKARDSDGKLLPWQRTASGEWQISVASPTDVTVSYQLYANELELRVRHIDASHAFLDASGVFVYNPERRDEPLTVNLQVPQGWQSYSGMAGGGAAHSFAAANYDVLVDSPIETGLSQQRSFSVDGRDYELVVWGEGNYSLDTMVADLEALATQAKVIWDEVPFKRYVYMVHATSGAGGATEHINSTIIQLPRFMFRERADYLKFITTASHEFIHTWNVKAYRPSGLVPYDYQRENMSDLLWMAEGSTSYFQAQLLLRAKVMTPKEFLEDLAKRIDTHLNTPGRQQQSVAEASLNEWVAQGGDYAINHSVNIYSEGFLASLALDFSLLQDSKLKHSYRDVHRRLYRDFALPKSYGSEDVQAILGALSGKDYGPWWQQHIQSPLALNFDELLARAGLRLSYGKESKFKPKAGMTVSGNSLVLESVQRGSAAWQAGLVAGDELLAINDLKLVPGTLDKRLGDFKPGDSIKVSFFHADALQQRTLTLEQMPDGKAEVVAVDKPSKEQKAFFKAWAGIDWSFDANGDLPAKP</sequence>
<evidence type="ECO:0000256" key="1">
    <source>
        <dbReference type="SAM" id="SignalP"/>
    </source>
</evidence>
<evidence type="ECO:0000313" key="3">
    <source>
        <dbReference type="EMBL" id="QSX38246.1"/>
    </source>
</evidence>
<evidence type="ECO:0000313" key="4">
    <source>
        <dbReference type="Proteomes" id="UP000663207"/>
    </source>
</evidence>